<dbReference type="EMBL" id="CASHSV030000109">
    <property type="protein sequence ID" value="CAJ2645782.1"/>
    <property type="molecule type" value="Genomic_DNA"/>
</dbReference>
<keyword evidence="2" id="KW-1185">Reference proteome</keyword>
<gene>
    <name evidence="1" type="ORF">MILVUS5_LOCUS14625</name>
</gene>
<accession>A0ACB0JQS6</accession>
<comment type="caution">
    <text evidence="1">The sequence shown here is derived from an EMBL/GenBank/DDBJ whole genome shotgun (WGS) entry which is preliminary data.</text>
</comment>
<sequence>MEILGFMIIIVSYILIYSIKFSIAADSLGLSQSISNNNNNTLVSKSGRFELGFFTPGNSNKTYLGIWYKNIPVQNIVWVANRLNPINGTSNSNYILQLNSTGNLVLAQNSSFVWYTTTDQKQVHNPVAVLLDSGNLVVRNEGETNQEEQYLWQSFDYPSDTFLEGMKLGRNLRNGHDWKLTSWKSPEDPSIGDVSWGLVLNDYPEYYMMNGSEKVFRIGPWNGLHFSALPEQVSNSFLHYQIVSNNDEIFYSYSIEINTVISKVVVEQTKQHRYVWDEQEHNWRTYVTLPKDFCDTYGLCGPYGNCIMTQQQVCQCFNGFSPKSPQAWIASDWSQGCVRDKHLSCNHNHTNKDGFVKFQGLKVPDTTHSWLNVSMNLEECREKCLKNCSCMAYTNSNISGEGSGCVMWFGDLIDIRQFQDAGQDLYIRMFGSELVNSEEPNHMHKRNNTAAIVATTVILIFGVLLVCIYLICRVQKKTVGKNLDRSERHVDDLDLPLFDLPTISTATNGFSKNNKIGKGGFGTVYKGKLTSDLEIAVKRLSSISGQGMTEFINEVKLIAKLQHRNLVKLLGCCIEGEQMLIYEYMANGSLDSFIFDTAKSKLLDWPKRFNIICGIARGLLYLHQDSRLRIIHRDLKASNVLLDDSLNPKISDFGTARTFGGDHYEGNTKRIIGTYGYMAPEYAVDGLFSVKSDVFSFGILLLEIICGKRNRAYYHTDGTLNLVGQAWSVWKENRALELIDTNIGETFVVSEVLRCMHVSLLCVQQNPEDRPTMASLILMLGSTEMELGEPKEPGFISKNVSTESNSSTNAKDCSSVNEVTISLLDAR</sequence>
<reference evidence="1" key="1">
    <citation type="submission" date="2023-10" db="EMBL/GenBank/DDBJ databases">
        <authorList>
            <person name="Rodriguez Cubillos JULIANA M."/>
            <person name="De Vega J."/>
        </authorList>
    </citation>
    <scope>NUCLEOTIDE SEQUENCE</scope>
</reference>
<name>A0ACB0JQS6_TRIPR</name>
<dbReference type="Proteomes" id="UP001177021">
    <property type="component" value="Unassembled WGS sequence"/>
</dbReference>
<proteinExistence type="predicted"/>
<protein>
    <submittedName>
        <fullName evidence="1">Uncharacterized protein</fullName>
    </submittedName>
</protein>
<evidence type="ECO:0000313" key="1">
    <source>
        <dbReference type="EMBL" id="CAJ2645782.1"/>
    </source>
</evidence>
<evidence type="ECO:0000313" key="2">
    <source>
        <dbReference type="Proteomes" id="UP001177021"/>
    </source>
</evidence>
<organism evidence="1 2">
    <name type="scientific">Trifolium pratense</name>
    <name type="common">Red clover</name>
    <dbReference type="NCBI Taxonomy" id="57577"/>
    <lineage>
        <taxon>Eukaryota</taxon>
        <taxon>Viridiplantae</taxon>
        <taxon>Streptophyta</taxon>
        <taxon>Embryophyta</taxon>
        <taxon>Tracheophyta</taxon>
        <taxon>Spermatophyta</taxon>
        <taxon>Magnoliopsida</taxon>
        <taxon>eudicotyledons</taxon>
        <taxon>Gunneridae</taxon>
        <taxon>Pentapetalae</taxon>
        <taxon>rosids</taxon>
        <taxon>fabids</taxon>
        <taxon>Fabales</taxon>
        <taxon>Fabaceae</taxon>
        <taxon>Papilionoideae</taxon>
        <taxon>50 kb inversion clade</taxon>
        <taxon>NPAAA clade</taxon>
        <taxon>Hologalegina</taxon>
        <taxon>IRL clade</taxon>
        <taxon>Trifolieae</taxon>
        <taxon>Trifolium</taxon>
    </lineage>
</organism>